<proteinExistence type="predicted"/>
<sequence length="71" mass="8387">KYLLSKYERIRNSCTRRELSEKKKTMDCNNFDEEESTRLKGSQDLLENCLLLVRYETPTPVVEDKSSLNVK</sequence>
<keyword evidence="2" id="KW-1185">Reference proteome</keyword>
<dbReference type="Proteomes" id="UP000228934">
    <property type="component" value="Unassembled WGS sequence"/>
</dbReference>
<name>A0A2G9SKN1_AQUCT</name>
<dbReference type="AlphaFoldDB" id="A0A2G9SKN1"/>
<accession>A0A2G9SKN1</accession>
<organism evidence="1 2">
    <name type="scientific">Aquarana catesbeiana</name>
    <name type="common">American bullfrog</name>
    <name type="synonym">Rana catesbeiana</name>
    <dbReference type="NCBI Taxonomy" id="8400"/>
    <lineage>
        <taxon>Eukaryota</taxon>
        <taxon>Metazoa</taxon>
        <taxon>Chordata</taxon>
        <taxon>Craniata</taxon>
        <taxon>Vertebrata</taxon>
        <taxon>Euteleostomi</taxon>
        <taxon>Amphibia</taxon>
        <taxon>Batrachia</taxon>
        <taxon>Anura</taxon>
        <taxon>Neobatrachia</taxon>
        <taxon>Ranoidea</taxon>
        <taxon>Ranidae</taxon>
        <taxon>Aquarana</taxon>
    </lineage>
</organism>
<protein>
    <submittedName>
        <fullName evidence="1">Uncharacterized protein</fullName>
    </submittedName>
</protein>
<evidence type="ECO:0000313" key="1">
    <source>
        <dbReference type="EMBL" id="PIO39951.1"/>
    </source>
</evidence>
<evidence type="ECO:0000313" key="2">
    <source>
        <dbReference type="Proteomes" id="UP000228934"/>
    </source>
</evidence>
<dbReference type="EMBL" id="KV924810">
    <property type="protein sequence ID" value="PIO39951.1"/>
    <property type="molecule type" value="Genomic_DNA"/>
</dbReference>
<feature type="non-terminal residue" evidence="1">
    <location>
        <position position="1"/>
    </location>
</feature>
<gene>
    <name evidence="1" type="ORF">AB205_0151350</name>
</gene>
<reference evidence="2" key="1">
    <citation type="journal article" date="2017" name="Nat. Commun.">
        <title>The North American bullfrog draft genome provides insight into hormonal regulation of long noncoding RNA.</title>
        <authorList>
            <person name="Hammond S.A."/>
            <person name="Warren R.L."/>
            <person name="Vandervalk B.P."/>
            <person name="Kucuk E."/>
            <person name="Khan H."/>
            <person name="Gibb E.A."/>
            <person name="Pandoh P."/>
            <person name="Kirk H."/>
            <person name="Zhao Y."/>
            <person name="Jones M."/>
            <person name="Mungall A.J."/>
            <person name="Coope R."/>
            <person name="Pleasance S."/>
            <person name="Moore R.A."/>
            <person name="Holt R.A."/>
            <person name="Round J.M."/>
            <person name="Ohora S."/>
            <person name="Walle B.V."/>
            <person name="Veldhoen N."/>
            <person name="Helbing C.C."/>
            <person name="Birol I."/>
        </authorList>
    </citation>
    <scope>NUCLEOTIDE SEQUENCE [LARGE SCALE GENOMIC DNA]</scope>
</reference>